<feature type="binding site" evidence="7">
    <location>
        <position position="52"/>
    </location>
    <ligand>
        <name>Zn(2+)</name>
        <dbReference type="ChEBI" id="CHEBI:29105"/>
    </ligand>
</feature>
<keyword evidence="10" id="KW-1185">Reference proteome</keyword>
<feature type="binding site" evidence="7">
    <location>
        <position position="106"/>
    </location>
    <ligand>
        <name>Zn(2+)</name>
        <dbReference type="ChEBI" id="CHEBI:29105"/>
    </ligand>
</feature>
<dbReference type="InParanoid" id="A0A448YIL6"/>
<dbReference type="OrthoDB" id="10248475at2759"/>
<evidence type="ECO:0000256" key="1">
    <source>
        <dbReference type="ARBA" id="ARBA00006217"/>
    </source>
</evidence>
<evidence type="ECO:0000256" key="3">
    <source>
        <dbReference type="ARBA" id="ARBA00022723"/>
    </source>
</evidence>
<dbReference type="InterPro" id="IPR036874">
    <property type="entry name" value="Carbonic_anhydrase_sf"/>
</dbReference>
<gene>
    <name evidence="9" type="ORF">BRENAR_LOCUS1504</name>
</gene>
<comment type="cofactor">
    <cofactor evidence="7">
        <name>Zn(2+)</name>
        <dbReference type="ChEBI" id="CHEBI:29105"/>
    </cofactor>
    <text evidence="7">Binds 1 zinc ion per subunit.</text>
</comment>
<evidence type="ECO:0000256" key="7">
    <source>
        <dbReference type="PIRSR" id="PIRSR601765-1"/>
    </source>
</evidence>
<name>A0A448YIL6_BRENA</name>
<dbReference type="SUPFAM" id="SSF53056">
    <property type="entry name" value="beta-carbonic anhydrase, cab"/>
    <property type="match status" value="1"/>
</dbReference>
<comment type="similarity">
    <text evidence="1 8">Belongs to the beta-class carbonic anhydrase family.</text>
</comment>
<feature type="binding site" evidence="7">
    <location>
        <position position="109"/>
    </location>
    <ligand>
        <name>Zn(2+)</name>
        <dbReference type="ChEBI" id="CHEBI:29105"/>
    </ligand>
</feature>
<evidence type="ECO:0000313" key="9">
    <source>
        <dbReference type="EMBL" id="VEU20769.1"/>
    </source>
</evidence>
<dbReference type="GO" id="GO:0008270">
    <property type="term" value="F:zinc ion binding"/>
    <property type="evidence" value="ECO:0007669"/>
    <property type="project" value="UniProtKB-UniRule"/>
</dbReference>
<evidence type="ECO:0000256" key="5">
    <source>
        <dbReference type="ARBA" id="ARBA00023239"/>
    </source>
</evidence>
<keyword evidence="4 7" id="KW-0862">Zinc</keyword>
<dbReference type="GO" id="GO:0034599">
    <property type="term" value="P:cellular response to oxidative stress"/>
    <property type="evidence" value="ECO:0007669"/>
    <property type="project" value="TreeGrafter"/>
</dbReference>
<evidence type="ECO:0000256" key="8">
    <source>
        <dbReference type="RuleBase" id="RU003956"/>
    </source>
</evidence>
<organism evidence="9 10">
    <name type="scientific">Brettanomyces naardenensis</name>
    <name type="common">Yeast</name>
    <dbReference type="NCBI Taxonomy" id="13370"/>
    <lineage>
        <taxon>Eukaryota</taxon>
        <taxon>Fungi</taxon>
        <taxon>Dikarya</taxon>
        <taxon>Ascomycota</taxon>
        <taxon>Saccharomycotina</taxon>
        <taxon>Pichiomycetes</taxon>
        <taxon>Pichiales</taxon>
        <taxon>Pichiaceae</taxon>
        <taxon>Brettanomyces</taxon>
    </lineage>
</organism>
<evidence type="ECO:0000256" key="2">
    <source>
        <dbReference type="ARBA" id="ARBA00012925"/>
    </source>
</evidence>
<keyword evidence="3 7" id="KW-0479">Metal-binding</keyword>
<feature type="binding site" evidence="7">
    <location>
        <position position="50"/>
    </location>
    <ligand>
        <name>Zn(2+)</name>
        <dbReference type="ChEBI" id="CHEBI:29105"/>
    </ligand>
</feature>
<dbReference type="GO" id="GO:0015976">
    <property type="term" value="P:carbon utilization"/>
    <property type="evidence" value="ECO:0007669"/>
    <property type="project" value="InterPro"/>
</dbReference>
<dbReference type="Gene3D" id="3.40.1050.10">
    <property type="entry name" value="Carbonic anhydrase"/>
    <property type="match status" value="1"/>
</dbReference>
<dbReference type="GO" id="GO:0005737">
    <property type="term" value="C:cytoplasm"/>
    <property type="evidence" value="ECO:0007669"/>
    <property type="project" value="TreeGrafter"/>
</dbReference>
<dbReference type="GO" id="GO:0004089">
    <property type="term" value="F:carbonate dehydratase activity"/>
    <property type="evidence" value="ECO:0007669"/>
    <property type="project" value="UniProtKB-UniRule"/>
</dbReference>
<dbReference type="InterPro" id="IPR015892">
    <property type="entry name" value="Carbonic_anhydrase_CS"/>
</dbReference>
<reference evidence="9 10" key="1">
    <citation type="submission" date="2018-12" db="EMBL/GenBank/DDBJ databases">
        <authorList>
            <person name="Tiukova I."/>
            <person name="Dainat J."/>
        </authorList>
    </citation>
    <scope>NUCLEOTIDE SEQUENCE [LARGE SCALE GENOMIC DNA]</scope>
</reference>
<dbReference type="EMBL" id="CAACVR010000007">
    <property type="protein sequence ID" value="VEU20769.1"/>
    <property type="molecule type" value="Genomic_DNA"/>
</dbReference>
<dbReference type="Proteomes" id="UP000290900">
    <property type="component" value="Unassembled WGS sequence"/>
</dbReference>
<evidence type="ECO:0000256" key="6">
    <source>
        <dbReference type="ARBA" id="ARBA00048348"/>
    </source>
</evidence>
<keyword evidence="5 8" id="KW-0456">Lyase</keyword>
<dbReference type="InterPro" id="IPR001765">
    <property type="entry name" value="Carbonic_anhydrase"/>
</dbReference>
<comment type="function">
    <text evidence="8">Reversible hydration of carbon dioxide.</text>
</comment>
<evidence type="ECO:0000256" key="4">
    <source>
        <dbReference type="ARBA" id="ARBA00022833"/>
    </source>
</evidence>
<dbReference type="AlphaFoldDB" id="A0A448YIL6"/>
<dbReference type="STRING" id="13370.A0A448YIL6"/>
<comment type="catalytic activity">
    <reaction evidence="6 8">
        <text>hydrogencarbonate + H(+) = CO2 + H2O</text>
        <dbReference type="Rhea" id="RHEA:10748"/>
        <dbReference type="ChEBI" id="CHEBI:15377"/>
        <dbReference type="ChEBI" id="CHEBI:15378"/>
        <dbReference type="ChEBI" id="CHEBI:16526"/>
        <dbReference type="ChEBI" id="CHEBI:17544"/>
        <dbReference type="EC" id="4.2.1.1"/>
    </reaction>
</comment>
<dbReference type="SMART" id="SM00947">
    <property type="entry name" value="Pro_CA"/>
    <property type="match status" value="1"/>
</dbReference>
<dbReference type="PROSITE" id="PS00705">
    <property type="entry name" value="PROK_CO2_ANHYDRASE_2"/>
    <property type="match status" value="1"/>
</dbReference>
<evidence type="ECO:0000313" key="10">
    <source>
        <dbReference type="Proteomes" id="UP000290900"/>
    </source>
</evidence>
<proteinExistence type="inferred from homology"/>
<dbReference type="PANTHER" id="PTHR11002">
    <property type="entry name" value="CARBONIC ANHYDRASE"/>
    <property type="match status" value="1"/>
</dbReference>
<dbReference type="FunCoup" id="A0A448YIL6">
    <property type="interactions" value="112"/>
</dbReference>
<dbReference type="Pfam" id="PF00484">
    <property type="entry name" value="Pro_CA"/>
    <property type="match status" value="1"/>
</dbReference>
<dbReference type="GO" id="GO:0071244">
    <property type="term" value="P:cellular response to carbon dioxide"/>
    <property type="evidence" value="ECO:0007669"/>
    <property type="project" value="TreeGrafter"/>
</dbReference>
<dbReference type="EC" id="4.2.1.1" evidence="2 8"/>
<dbReference type="PANTHER" id="PTHR11002:SF76">
    <property type="entry name" value="CARBONIC ANHYDRASE"/>
    <property type="match status" value="1"/>
</dbReference>
<protein>
    <recommendedName>
        <fullName evidence="2 8">Carbonic anhydrase</fullName>
        <ecNumber evidence="2 8">4.2.1.1</ecNumber>
    </recommendedName>
    <alternativeName>
        <fullName evidence="8">Carbonate dehydratase</fullName>
    </alternativeName>
</protein>
<accession>A0A448YIL6</accession>
<dbReference type="CDD" id="cd00883">
    <property type="entry name" value="beta_CA_cladeA"/>
    <property type="match status" value="1"/>
</dbReference>
<sequence length="216" mass="23983">MTYLTPFTLSKASSLQDILAANKKSIASINPQILKLSGKGQSPHTLWIGCSDSRVNECTTLGCVPGEIFTVRNVANVVTYDDPAAQSAIQFAIESLKVSRIIVCGHTDCGGIRGTLANRKSGGPLDNWLLPIRETRYQHRDELEALESEKERITRLSELNVLHSVDTVRKHPSFVKAHKEKKVEVYGIIYDVETGYIRELPTIERDGISEVFELTS</sequence>